<dbReference type="EC" id="3.1.1.47" evidence="4"/>
<evidence type="ECO:0000313" key="6">
    <source>
        <dbReference type="Proteomes" id="UP000294847"/>
    </source>
</evidence>
<keyword evidence="2 4" id="KW-0442">Lipid degradation</keyword>
<organism evidence="5 6">
    <name type="scientific">Pyricularia oryzae</name>
    <name type="common">Rice blast fungus</name>
    <name type="synonym">Magnaporthe oryzae</name>
    <dbReference type="NCBI Taxonomy" id="318829"/>
    <lineage>
        <taxon>Eukaryota</taxon>
        <taxon>Fungi</taxon>
        <taxon>Dikarya</taxon>
        <taxon>Ascomycota</taxon>
        <taxon>Pezizomycotina</taxon>
        <taxon>Sordariomycetes</taxon>
        <taxon>Sordariomycetidae</taxon>
        <taxon>Magnaporthales</taxon>
        <taxon>Pyriculariaceae</taxon>
        <taxon>Pyricularia</taxon>
    </lineage>
</organism>
<dbReference type="PIRSF" id="PIRSF018169">
    <property type="entry name" value="PAF_acetylhydrolase"/>
    <property type="match status" value="1"/>
</dbReference>
<gene>
    <name evidence="5" type="ORF">PoMZ_06343</name>
</gene>
<dbReference type="Gene3D" id="3.40.50.1820">
    <property type="entry name" value="alpha/beta hydrolase"/>
    <property type="match status" value="1"/>
</dbReference>
<evidence type="ECO:0000256" key="4">
    <source>
        <dbReference type="PIRNR" id="PIRNR018169"/>
    </source>
</evidence>
<dbReference type="SUPFAM" id="SSF53474">
    <property type="entry name" value="alpha/beta-Hydrolases"/>
    <property type="match status" value="1"/>
</dbReference>
<evidence type="ECO:0000256" key="1">
    <source>
        <dbReference type="ARBA" id="ARBA00022801"/>
    </source>
</evidence>
<dbReference type="EMBL" id="CP034209">
    <property type="protein sequence ID" value="QBZ64645.1"/>
    <property type="molecule type" value="Genomic_DNA"/>
</dbReference>
<dbReference type="AlphaFoldDB" id="A0A4P7NQJ8"/>
<dbReference type="PANTHER" id="PTHR10272">
    <property type="entry name" value="PLATELET-ACTIVATING FACTOR ACETYLHYDROLASE"/>
    <property type="match status" value="1"/>
</dbReference>
<name>A0A4P7NQJ8_PYROR</name>
<sequence>MSSYLGRLNPIPGFPGYSGPHKVGTVDVEIPISELPSPCPVPDGAQDIHTILFRIFYPTSSEAKGKEITWLPNPQRQYLMGYGFFMGASPLLSSLASFVPRYLHYVTIPAIKNAPLISPAAKDGRWPTMIFSHGLAGSRNSYSQLAGSLASHGVVVICPEYRDGSAIATVVRDPVALSEYQGGLFAQRPRSAGVVYRNLPHTPSREISEARDAQLRVRAWETGLLYEALVKIDEGKAESMTNLNTSTPAEALSRFTNRLDVQEPGKVIWAGHSFGAATITQVVKSTYYADRPQVKSIANPIFAVKESAKIRQQITNQSVAILLDMWCLPMISPDQTALYKLPLPCYDVNASNSPGGNALLAVESDAFFKWTEHLHTKAMILSPSPTAVPPVSASAFDEPGFSRPSWFYVKDSAHMSQSDFATLFPWLVRRVFNGHAPERVVRLNLRAVLQTLRRNGHSVAPTCAADLADGDEPTVAKAAAAGGLEDDPAILDSKVADLKAIDAWTHIDVVGLGLKSAAAATQTTNVDEK</sequence>
<evidence type="ECO:0000256" key="3">
    <source>
        <dbReference type="ARBA" id="ARBA00023098"/>
    </source>
</evidence>
<keyword evidence="1 4" id="KW-0378">Hydrolase</keyword>
<keyword evidence="3 4" id="KW-0443">Lipid metabolism</keyword>
<comment type="similarity">
    <text evidence="4">Belongs to the serine esterase family.</text>
</comment>
<evidence type="ECO:0000313" key="5">
    <source>
        <dbReference type="EMBL" id="QBZ64645.1"/>
    </source>
</evidence>
<proteinExistence type="inferred from homology"/>
<evidence type="ECO:0000256" key="2">
    <source>
        <dbReference type="ARBA" id="ARBA00022963"/>
    </source>
</evidence>
<protein>
    <recommendedName>
        <fullName evidence="4">Putative phospholipase</fullName>
        <ecNumber evidence="4">3.1.1.47</ecNumber>
    </recommendedName>
</protein>
<dbReference type="Pfam" id="PF03403">
    <property type="entry name" value="PAF-AH_p_II"/>
    <property type="match status" value="1"/>
</dbReference>
<reference evidence="5 6" key="1">
    <citation type="journal article" date="2019" name="Mol. Biol. Evol.">
        <title>Blast fungal genomes show frequent chromosomal changes, gene gains and losses, and effector gene turnover.</title>
        <authorList>
            <person name="Gomez Luciano L.B."/>
            <person name="Jason Tsai I."/>
            <person name="Chuma I."/>
            <person name="Tosa Y."/>
            <person name="Chen Y.H."/>
            <person name="Li J.Y."/>
            <person name="Li M.Y."/>
            <person name="Jade Lu M.Y."/>
            <person name="Nakayashiki H."/>
            <person name="Li W.H."/>
        </authorList>
    </citation>
    <scope>NUCLEOTIDE SEQUENCE [LARGE SCALE GENOMIC DNA]</scope>
    <source>
        <strain evidence="5">MZ5-1-6</strain>
    </source>
</reference>
<comment type="catalytic activity">
    <reaction evidence="4">
        <text>a 1-O-alkyl-2-acetyl-sn-glycero-3-phosphocholine + H2O = a 1-O-alkyl-sn-glycero-3-phosphocholine + acetate + H(+)</text>
        <dbReference type="Rhea" id="RHEA:17777"/>
        <dbReference type="ChEBI" id="CHEBI:15377"/>
        <dbReference type="ChEBI" id="CHEBI:15378"/>
        <dbReference type="ChEBI" id="CHEBI:30089"/>
        <dbReference type="ChEBI" id="CHEBI:30909"/>
        <dbReference type="ChEBI" id="CHEBI:36707"/>
        <dbReference type="EC" id="3.1.1.47"/>
    </reaction>
</comment>
<dbReference type="InterPro" id="IPR029058">
    <property type="entry name" value="AB_hydrolase_fold"/>
</dbReference>
<dbReference type="Proteomes" id="UP000294847">
    <property type="component" value="Chromosome 6"/>
</dbReference>
<accession>A0A4P7NQJ8</accession>
<dbReference type="GO" id="GO:0016042">
    <property type="term" value="P:lipid catabolic process"/>
    <property type="evidence" value="ECO:0007669"/>
    <property type="project" value="UniProtKB-KW"/>
</dbReference>
<dbReference type="PANTHER" id="PTHR10272:SF7">
    <property type="entry name" value="PHOSPHOLIPASE-RELATED"/>
    <property type="match status" value="1"/>
</dbReference>
<dbReference type="GO" id="GO:0003847">
    <property type="term" value="F:1-alkyl-2-acetylglycerophosphocholine esterase activity"/>
    <property type="evidence" value="ECO:0007669"/>
    <property type="project" value="UniProtKB-UniRule"/>
</dbReference>
<dbReference type="InterPro" id="IPR016715">
    <property type="entry name" value="PAF_acetylhydro_eukaryote"/>
</dbReference>